<feature type="domain" description="F-box" evidence="3">
    <location>
        <begin position="1"/>
        <end position="40"/>
    </location>
</feature>
<dbReference type="InterPro" id="IPR001810">
    <property type="entry name" value="F-box_dom"/>
</dbReference>
<protein>
    <submittedName>
        <fullName evidence="5">DeoR family transcriptional regulator</fullName>
    </submittedName>
</protein>
<evidence type="ECO:0000313" key="6">
    <source>
        <dbReference type="Proteomes" id="UP001444625"/>
    </source>
</evidence>
<dbReference type="PROSITE" id="PS51000">
    <property type="entry name" value="HTH_DEOR_2"/>
    <property type="match status" value="1"/>
</dbReference>
<dbReference type="PANTHER" id="PTHR41247">
    <property type="entry name" value="HTH-TYPE TRANSCRIPTIONAL REPRESSOR YCNK"/>
    <property type="match status" value="1"/>
</dbReference>
<gene>
    <name evidence="5" type="ORF">ABC228_09835</name>
</gene>
<dbReference type="SUPFAM" id="SSF46785">
    <property type="entry name" value="Winged helix' DNA-binding domain"/>
    <property type="match status" value="1"/>
</dbReference>
<dbReference type="EMBL" id="JBDIML010000003">
    <property type="protein sequence ID" value="MEN2767489.1"/>
    <property type="molecule type" value="Genomic_DNA"/>
</dbReference>
<dbReference type="PANTHER" id="PTHR41247:SF1">
    <property type="entry name" value="HTH-TYPE TRANSCRIPTIONAL REPRESSOR YCNK"/>
    <property type="match status" value="1"/>
</dbReference>
<evidence type="ECO:0000259" key="4">
    <source>
        <dbReference type="PROSITE" id="PS51000"/>
    </source>
</evidence>
<proteinExistence type="predicted"/>
<sequence length="189" mass="21509">MLPIERQQKILSWLKEEDTLRVSEISSRLEVSEMTIYRDIKPLIEANKVIKTSKGIAIVTSSPSMSTNTCTYCFKNINSRHNIHLIMKDHRVEQTCCAHCGLLRYDDASEHVSQIICKDFLLDTTISAKTAYFLINANIDIQCCKPQVLSFESREVALQFQKGFGGDIHSFQDIIQVISQDMNEGCCLK</sequence>
<reference evidence="5 6" key="1">
    <citation type="submission" date="2024-05" db="EMBL/GenBank/DDBJ databases">
        <authorList>
            <person name="Haq I."/>
            <person name="Ullah Z."/>
            <person name="Ahmad R."/>
            <person name="Li M."/>
            <person name="Tong Y."/>
        </authorList>
    </citation>
    <scope>NUCLEOTIDE SEQUENCE [LARGE SCALE GENOMIC DNA]</scope>
    <source>
        <strain evidence="5 6">16A2E</strain>
    </source>
</reference>
<keyword evidence="6" id="KW-1185">Reference proteome</keyword>
<comment type="caution">
    <text evidence="5">The sequence shown here is derived from an EMBL/GenBank/DDBJ whole genome shotgun (WGS) entry which is preliminary data.</text>
</comment>
<dbReference type="PROSITE" id="PS50181">
    <property type="entry name" value="FBOX"/>
    <property type="match status" value="1"/>
</dbReference>
<evidence type="ECO:0000256" key="1">
    <source>
        <dbReference type="ARBA" id="ARBA00023015"/>
    </source>
</evidence>
<dbReference type="InterPro" id="IPR001034">
    <property type="entry name" value="DeoR_HTH"/>
</dbReference>
<keyword evidence="2" id="KW-0804">Transcription</keyword>
<evidence type="ECO:0000313" key="5">
    <source>
        <dbReference type="EMBL" id="MEN2767489.1"/>
    </source>
</evidence>
<feature type="domain" description="HTH deoR-type" evidence="4">
    <location>
        <begin position="3"/>
        <end position="58"/>
    </location>
</feature>
<dbReference type="SMART" id="SM00420">
    <property type="entry name" value="HTH_DEOR"/>
    <property type="match status" value="1"/>
</dbReference>
<dbReference type="Gene3D" id="1.10.10.10">
    <property type="entry name" value="Winged helix-like DNA-binding domain superfamily/Winged helix DNA-binding domain"/>
    <property type="match status" value="1"/>
</dbReference>
<dbReference type="Pfam" id="PF08220">
    <property type="entry name" value="HTH_DeoR"/>
    <property type="match status" value="1"/>
</dbReference>
<dbReference type="Proteomes" id="UP001444625">
    <property type="component" value="Unassembled WGS sequence"/>
</dbReference>
<name>A0ABU9XGV4_9BACI</name>
<organism evidence="5 6">
    <name type="scientific">Ornithinibacillus xuwenensis</name>
    <dbReference type="NCBI Taxonomy" id="3144668"/>
    <lineage>
        <taxon>Bacteria</taxon>
        <taxon>Bacillati</taxon>
        <taxon>Bacillota</taxon>
        <taxon>Bacilli</taxon>
        <taxon>Bacillales</taxon>
        <taxon>Bacillaceae</taxon>
        <taxon>Ornithinibacillus</taxon>
    </lineage>
</organism>
<dbReference type="InterPro" id="IPR008719">
    <property type="entry name" value="N2O_reductase_NosL"/>
</dbReference>
<keyword evidence="1" id="KW-0805">Transcription regulation</keyword>
<evidence type="ECO:0000259" key="3">
    <source>
        <dbReference type="PROSITE" id="PS50181"/>
    </source>
</evidence>
<dbReference type="RefSeq" id="WP_345824964.1">
    <property type="nucleotide sequence ID" value="NZ_JBDIML010000003.1"/>
</dbReference>
<evidence type="ECO:0000256" key="2">
    <source>
        <dbReference type="ARBA" id="ARBA00023163"/>
    </source>
</evidence>
<dbReference type="InterPro" id="IPR036388">
    <property type="entry name" value="WH-like_DNA-bd_sf"/>
</dbReference>
<dbReference type="SUPFAM" id="SSF160387">
    <property type="entry name" value="NosL/MerB-like"/>
    <property type="match status" value="1"/>
</dbReference>
<dbReference type="InterPro" id="IPR036390">
    <property type="entry name" value="WH_DNA-bd_sf"/>
</dbReference>
<accession>A0ABU9XGV4</accession>